<evidence type="ECO:0008006" key="3">
    <source>
        <dbReference type="Google" id="ProtNLM"/>
    </source>
</evidence>
<name>A0A518BU44_9BACT</name>
<dbReference type="Proteomes" id="UP000320386">
    <property type="component" value="Chromosome"/>
</dbReference>
<dbReference type="KEGG" id="mcad:Pan265_03400"/>
<protein>
    <recommendedName>
        <fullName evidence="3">PilZ domain-containing protein</fullName>
    </recommendedName>
</protein>
<accession>A0A518BU44</accession>
<dbReference type="EMBL" id="CP036280">
    <property type="protein sequence ID" value="QDU70512.1"/>
    <property type="molecule type" value="Genomic_DNA"/>
</dbReference>
<evidence type="ECO:0000313" key="1">
    <source>
        <dbReference type="EMBL" id="QDU70512.1"/>
    </source>
</evidence>
<dbReference type="AlphaFoldDB" id="A0A518BU44"/>
<proteinExistence type="predicted"/>
<evidence type="ECO:0000313" key="2">
    <source>
        <dbReference type="Proteomes" id="UP000320386"/>
    </source>
</evidence>
<keyword evidence="2" id="KW-1185">Reference proteome</keyword>
<gene>
    <name evidence="1" type="ORF">Pan265_03400</name>
</gene>
<reference evidence="1 2" key="1">
    <citation type="submission" date="2019-02" db="EMBL/GenBank/DDBJ databases">
        <title>Deep-cultivation of Planctomycetes and their phenomic and genomic characterization uncovers novel biology.</title>
        <authorList>
            <person name="Wiegand S."/>
            <person name="Jogler M."/>
            <person name="Boedeker C."/>
            <person name="Pinto D."/>
            <person name="Vollmers J."/>
            <person name="Rivas-Marin E."/>
            <person name="Kohn T."/>
            <person name="Peeters S.H."/>
            <person name="Heuer A."/>
            <person name="Rast P."/>
            <person name="Oberbeckmann S."/>
            <person name="Bunk B."/>
            <person name="Jeske O."/>
            <person name="Meyerdierks A."/>
            <person name="Storesund J.E."/>
            <person name="Kallscheuer N."/>
            <person name="Luecker S."/>
            <person name="Lage O.M."/>
            <person name="Pohl T."/>
            <person name="Merkel B.J."/>
            <person name="Hornburger P."/>
            <person name="Mueller R.-W."/>
            <person name="Bruemmer F."/>
            <person name="Labrenz M."/>
            <person name="Spormann A.M."/>
            <person name="Op den Camp H."/>
            <person name="Overmann J."/>
            <person name="Amann R."/>
            <person name="Jetten M.S.M."/>
            <person name="Mascher T."/>
            <person name="Medema M.H."/>
            <person name="Devos D.P."/>
            <person name="Kaster A.-K."/>
            <person name="Ovreas L."/>
            <person name="Rohde M."/>
            <person name="Galperin M.Y."/>
            <person name="Jogler C."/>
        </authorList>
    </citation>
    <scope>NUCLEOTIDE SEQUENCE [LARGE SCALE GENOMIC DNA]</scope>
    <source>
        <strain evidence="1 2">Pan265</strain>
    </source>
</reference>
<organism evidence="1 2">
    <name type="scientific">Mucisphaera calidilacus</name>
    <dbReference type="NCBI Taxonomy" id="2527982"/>
    <lineage>
        <taxon>Bacteria</taxon>
        <taxon>Pseudomonadati</taxon>
        <taxon>Planctomycetota</taxon>
        <taxon>Phycisphaerae</taxon>
        <taxon>Phycisphaerales</taxon>
        <taxon>Phycisphaeraceae</taxon>
        <taxon>Mucisphaera</taxon>
    </lineage>
</organism>
<dbReference type="RefSeq" id="WP_145444671.1">
    <property type="nucleotide sequence ID" value="NZ_CP036280.1"/>
</dbReference>
<sequence>MKDYLQDTRRSTRKRKSSALFWKTAGSSRDFDMAWLLEASEVGCAFAWRGDDPPKRGERLQLRVDCLGTIDQPSEAIVRRATTVHDDLTVVSVEFHKHLPTALASVRTDIRIEATSPEKVRLAA</sequence>